<dbReference type="OrthoDB" id="6354144at2759"/>
<dbReference type="Proteomes" id="UP000499080">
    <property type="component" value="Unassembled WGS sequence"/>
</dbReference>
<sequence>MTVNSSHVKGGGVARRRQCIPSLEHCRELCQATARLVGIPPTTIHNYEPRATRGLEQGLIYTPSEQGLIYTPSEQGLIYTPSEQGLIYTPSEQGFRDGTIWLALVKWEYSILDFNRLFGRLRAEWRERKLLSHLSECRTDTMRQNAAPCPCSCNHNTMGQNADPCPCSCNHNTPPYAPVPATIIQWDRTPPYAPVPVTITVTAPVGWT</sequence>
<evidence type="ECO:0000313" key="2">
    <source>
        <dbReference type="Proteomes" id="UP000499080"/>
    </source>
</evidence>
<evidence type="ECO:0000313" key="1">
    <source>
        <dbReference type="EMBL" id="GBM36588.1"/>
    </source>
</evidence>
<protein>
    <submittedName>
        <fullName evidence="1">Uncharacterized protein</fullName>
    </submittedName>
</protein>
<accession>A0A4Y2F7G4</accession>
<organism evidence="1 2">
    <name type="scientific">Araneus ventricosus</name>
    <name type="common">Orbweaver spider</name>
    <name type="synonym">Epeira ventricosa</name>
    <dbReference type="NCBI Taxonomy" id="182803"/>
    <lineage>
        <taxon>Eukaryota</taxon>
        <taxon>Metazoa</taxon>
        <taxon>Ecdysozoa</taxon>
        <taxon>Arthropoda</taxon>
        <taxon>Chelicerata</taxon>
        <taxon>Arachnida</taxon>
        <taxon>Araneae</taxon>
        <taxon>Araneomorphae</taxon>
        <taxon>Entelegynae</taxon>
        <taxon>Araneoidea</taxon>
        <taxon>Araneidae</taxon>
        <taxon>Araneus</taxon>
    </lineage>
</organism>
<comment type="caution">
    <text evidence="1">The sequence shown here is derived from an EMBL/GenBank/DDBJ whole genome shotgun (WGS) entry which is preliminary data.</text>
</comment>
<proteinExistence type="predicted"/>
<reference evidence="1 2" key="1">
    <citation type="journal article" date="2019" name="Sci. Rep.">
        <title>Orb-weaving spider Araneus ventricosus genome elucidates the spidroin gene catalogue.</title>
        <authorList>
            <person name="Kono N."/>
            <person name="Nakamura H."/>
            <person name="Ohtoshi R."/>
            <person name="Moran D.A.P."/>
            <person name="Shinohara A."/>
            <person name="Yoshida Y."/>
            <person name="Fujiwara M."/>
            <person name="Mori M."/>
            <person name="Tomita M."/>
            <person name="Arakawa K."/>
        </authorList>
    </citation>
    <scope>NUCLEOTIDE SEQUENCE [LARGE SCALE GENOMIC DNA]</scope>
</reference>
<name>A0A4Y2F7G4_ARAVE</name>
<keyword evidence="2" id="KW-1185">Reference proteome</keyword>
<dbReference type="AlphaFoldDB" id="A0A4Y2F7G4"/>
<dbReference type="EMBL" id="BGPR01000815">
    <property type="protein sequence ID" value="GBM36588.1"/>
    <property type="molecule type" value="Genomic_DNA"/>
</dbReference>
<gene>
    <name evidence="1" type="ORF">AVEN_162027_1</name>
</gene>